<dbReference type="KEGG" id="vg:23679445"/>
<keyword evidence="3" id="KW-1185">Reference proteome</keyword>
<evidence type="ECO:0000256" key="1">
    <source>
        <dbReference type="SAM" id="MobiDB-lite"/>
    </source>
</evidence>
<evidence type="ECO:0000313" key="2">
    <source>
        <dbReference type="EMBL" id="AJA43331.1"/>
    </source>
</evidence>
<sequence>MTGERQIVAYGLRVEVDGRAQRRTKNPPPHTPYPANFNGAGADLLMFFSSFVNALPTDKLIRRGDRHFGIPEEVERLGRTIRLRLSGGESGRRSKITLKAGGKEETREPSGVEWEPFRVAIVIPKDFNQGWLLVEKSGYHSVPTEWRQELVRAFKAAYPDYVLKISSITEMSLWSQVENSNEPRLLAVEVIMRSSDSSGDHSAGHPANMATYDTHVWEAVHAQPGRVLRQLRRRFTRRKTKDGLVEITQPLDVDDLSDDDAKIELKDDVRQIKARVLNSEGRKKTVIFGGREPTMTIVMDGVFDLSPSATKFWQEARSAVVDLATSGGVSLAPKWDTGEWEHPENAIKVEVSLTDEPDQDDAASAGGTGTTA</sequence>
<accession>A0A0A7S2A9</accession>
<gene>
    <name evidence="2" type="primary">30</name>
    <name evidence="2" type="ORF">PBI_SBASH_30</name>
</gene>
<feature type="region of interest" description="Disordered" evidence="1">
    <location>
        <begin position="351"/>
        <end position="372"/>
    </location>
</feature>
<reference evidence="2 3" key="1">
    <citation type="submission" date="2014-10" db="EMBL/GenBank/DDBJ databases">
        <authorList>
            <person name="Msani S."/>
            <person name="Brouckaert M.-A."/>
            <person name="Jacobs C."/>
            <person name="Mafu P."/>
            <person name="Moti D."/>
            <person name="Naeem M."/>
            <person name="Ntuli T."/>
            <person name="Mngomezulu K."/>
            <person name="Larsen M.H."/>
            <person name="Rubin E.J."/>
            <person name="Russell D.A."/>
            <person name="Guerrero C.A."/>
            <person name="Bowman C.A."/>
            <person name="Jacobs-Sera D."/>
            <person name="Hendrix R.W."/>
            <person name="Hatfull G.F."/>
        </authorList>
    </citation>
    <scope>NUCLEOTIDE SEQUENCE [LARGE SCALE GENOMIC DNA]</scope>
</reference>
<dbReference type="GeneID" id="23679445"/>
<dbReference type="RefSeq" id="YP_009124684.1">
    <property type="nucleotide sequence ID" value="NC_026589.1"/>
</dbReference>
<protein>
    <submittedName>
        <fullName evidence="2">Uncharacterized protein</fullName>
    </submittedName>
</protein>
<dbReference type="EMBL" id="KP027201">
    <property type="protein sequence ID" value="AJA43331.1"/>
    <property type="molecule type" value="Genomic_DNA"/>
</dbReference>
<organism evidence="2 3">
    <name type="scientific">Mycobacterium phage Sbash</name>
    <dbReference type="NCBI Taxonomy" id="1567475"/>
    <lineage>
        <taxon>Viruses</taxon>
        <taxon>Duplodnaviria</taxon>
        <taxon>Heunggongvirae</taxon>
        <taxon>Uroviricota</taxon>
        <taxon>Caudoviricetes</taxon>
        <taxon>Chenonavirus</taxon>
        <taxon>Chenonavirus sbash</taxon>
    </lineage>
</organism>
<dbReference type="OrthoDB" id="31167at10239"/>
<proteinExistence type="predicted"/>
<evidence type="ECO:0000313" key="3">
    <source>
        <dbReference type="Proteomes" id="UP000031075"/>
    </source>
</evidence>
<dbReference type="Proteomes" id="UP000031075">
    <property type="component" value="Segment"/>
</dbReference>
<name>A0A0A7S2A9_9CAUD</name>